<feature type="transmembrane region" description="Helical" evidence="1">
    <location>
        <begin position="7"/>
        <end position="25"/>
    </location>
</feature>
<dbReference type="Proteomes" id="UP001521137">
    <property type="component" value="Unassembled WGS sequence"/>
</dbReference>
<keyword evidence="1" id="KW-1133">Transmembrane helix</keyword>
<keyword evidence="1" id="KW-0472">Membrane</keyword>
<keyword evidence="3" id="KW-1185">Reference proteome</keyword>
<feature type="transmembrane region" description="Helical" evidence="1">
    <location>
        <begin position="178"/>
        <end position="201"/>
    </location>
</feature>
<feature type="transmembrane region" description="Helical" evidence="1">
    <location>
        <begin position="236"/>
        <end position="253"/>
    </location>
</feature>
<protein>
    <recommendedName>
        <fullName evidence="4">Oligosaccharide repeat unit polymerase</fullName>
    </recommendedName>
</protein>
<feature type="transmembrane region" description="Helical" evidence="1">
    <location>
        <begin position="213"/>
        <end position="230"/>
    </location>
</feature>
<name>A0ABS9DAA9_9ALTE</name>
<accession>A0ABS9DAA9</accession>
<feature type="transmembrane region" description="Helical" evidence="1">
    <location>
        <begin position="83"/>
        <end position="104"/>
    </location>
</feature>
<feature type="transmembrane region" description="Helical" evidence="1">
    <location>
        <begin position="260"/>
        <end position="276"/>
    </location>
</feature>
<evidence type="ECO:0008006" key="4">
    <source>
        <dbReference type="Google" id="ProtNLM"/>
    </source>
</evidence>
<feature type="transmembrane region" description="Helical" evidence="1">
    <location>
        <begin position="143"/>
        <end position="166"/>
    </location>
</feature>
<feature type="transmembrane region" description="Helical" evidence="1">
    <location>
        <begin position="409"/>
        <end position="430"/>
    </location>
</feature>
<gene>
    <name evidence="2" type="ORF">L0668_17360</name>
</gene>
<evidence type="ECO:0000313" key="2">
    <source>
        <dbReference type="EMBL" id="MCF2949891.1"/>
    </source>
</evidence>
<proteinExistence type="predicted"/>
<evidence type="ECO:0000256" key="1">
    <source>
        <dbReference type="SAM" id="Phobius"/>
    </source>
</evidence>
<feature type="transmembrane region" description="Helical" evidence="1">
    <location>
        <begin position="59"/>
        <end position="77"/>
    </location>
</feature>
<dbReference type="EMBL" id="JAKGAS010000012">
    <property type="protein sequence ID" value="MCF2949891.1"/>
    <property type="molecule type" value="Genomic_DNA"/>
</dbReference>
<keyword evidence="1" id="KW-0812">Transmembrane</keyword>
<feature type="transmembrane region" description="Helical" evidence="1">
    <location>
        <begin position="436"/>
        <end position="454"/>
    </location>
</feature>
<organism evidence="2 3">
    <name type="scientific">Paraglaciecola algarum</name>
    <dbReference type="NCBI Taxonomy" id="3050085"/>
    <lineage>
        <taxon>Bacteria</taxon>
        <taxon>Pseudomonadati</taxon>
        <taxon>Pseudomonadota</taxon>
        <taxon>Gammaproteobacteria</taxon>
        <taxon>Alteromonadales</taxon>
        <taxon>Alteromonadaceae</taxon>
        <taxon>Paraglaciecola</taxon>
    </lineage>
</organism>
<reference evidence="2 3" key="1">
    <citation type="submission" date="2022-01" db="EMBL/GenBank/DDBJ databases">
        <title>Paraglaciecola sp. G1-23.</title>
        <authorList>
            <person name="Jin M.S."/>
            <person name="Han D.M."/>
            <person name="Kim H.M."/>
            <person name="Jeon C.O."/>
        </authorList>
    </citation>
    <scope>NUCLEOTIDE SEQUENCE [LARGE SCALE GENOMIC DNA]</scope>
    <source>
        <strain evidence="2 3">G1-23</strain>
    </source>
</reference>
<feature type="transmembrane region" description="Helical" evidence="1">
    <location>
        <begin position="31"/>
        <end position="52"/>
    </location>
</feature>
<sequence length="467" mass="52799">MNKFAFLIRCFAFIILIGIFVIAPFSYTWKLALILAQSFLLASILLFIAMILDNRRGGISYMFEFFMLFFIALPATMQISNNTFPWFAVLQPTYICWAFSLLALSQMAYQMGAAFQEFKNSNTISRASSLQLSPKDSLFYSKWAWSLAIVAILFAIIAGPSNLLVARIETVGKSFEGLTLQFMFMCRSLSLLAMVMLLFLIKFTHNPKLRKQNFYAVFLFLLPFMAINYLPALPRFILFGIFLALSTSFVNYFRPKNKAMVAFASIAILFVVFPTIKSLGRGELNLTGAMQRTDTSSITSYLLRVDFDAFMQIVSTVQYFVQNVDPIRYGQNFIGVALFFIPRGIWAGKPIDTGEIVSTGLGYQYTNVSSPLPAEALMGFGIIGPVIIFFLLAFYISKIEWQVKPHKNAIPVASSFFIYAIFMGFIVIIMRGALNGVAPQFATAFLAFFVMQFIKNQKFVSKKRPKR</sequence>
<evidence type="ECO:0000313" key="3">
    <source>
        <dbReference type="Proteomes" id="UP001521137"/>
    </source>
</evidence>
<feature type="transmembrane region" description="Helical" evidence="1">
    <location>
        <begin position="376"/>
        <end position="397"/>
    </location>
</feature>
<comment type="caution">
    <text evidence="2">The sequence shown here is derived from an EMBL/GenBank/DDBJ whole genome shotgun (WGS) entry which is preliminary data.</text>
</comment>
<dbReference type="RefSeq" id="WP_235313995.1">
    <property type="nucleotide sequence ID" value="NZ_JAKGAS010000012.1"/>
</dbReference>